<evidence type="ECO:0008006" key="6">
    <source>
        <dbReference type="Google" id="ProtNLM"/>
    </source>
</evidence>
<proteinExistence type="predicted"/>
<keyword evidence="3" id="KW-0949">S-adenosyl-L-methionine</keyword>
<dbReference type="RefSeq" id="WP_244408564.1">
    <property type="nucleotide sequence ID" value="NZ_AP025637.1"/>
</dbReference>
<protein>
    <recommendedName>
        <fullName evidence="6">DNA adenine methylase</fullName>
    </recommendedName>
</protein>
<dbReference type="PANTHER" id="PTHR30481">
    <property type="entry name" value="DNA ADENINE METHYLASE"/>
    <property type="match status" value="1"/>
</dbReference>
<evidence type="ECO:0000313" key="4">
    <source>
        <dbReference type="EMBL" id="BDG74384.1"/>
    </source>
</evidence>
<dbReference type="PANTHER" id="PTHR30481:SF4">
    <property type="entry name" value="SITE-SPECIFIC DNA-METHYLTRANSFERASE (ADENINE-SPECIFIC)"/>
    <property type="match status" value="1"/>
</dbReference>
<sequence length="244" mass="27471">MAMIKLMGYAGGKGRLWQDIVSLMPPHDTYIETHLGGGAVMRNKRPARVSIGVDIDADVIREASSWDVPGLVLHAADALAFLTGYAFGGRELLYVDPPYVAATKKNRRYYRHEYTDEDHRRLLGALLKLDCRIMISGYPSALYEQALQGWEVKELVNVSHAGPRSERLWANFAFSPDLHDYAPIGGSFRERERIRRKTSRWVQKLAQLPDLERRAVLAALIQSSDIDPGDAERLLADRDRGRAA</sequence>
<organism evidence="4 5">
    <name type="scientific">Roseomonas fluvialis</name>
    <dbReference type="NCBI Taxonomy" id="1750527"/>
    <lineage>
        <taxon>Bacteria</taxon>
        <taxon>Pseudomonadati</taxon>
        <taxon>Pseudomonadota</taxon>
        <taxon>Alphaproteobacteria</taxon>
        <taxon>Acetobacterales</taxon>
        <taxon>Roseomonadaceae</taxon>
        <taxon>Roseomonas</taxon>
    </lineage>
</organism>
<dbReference type="InterPro" id="IPR029063">
    <property type="entry name" value="SAM-dependent_MTases_sf"/>
</dbReference>
<keyword evidence="5" id="KW-1185">Reference proteome</keyword>
<dbReference type="InterPro" id="IPR012327">
    <property type="entry name" value="MeTrfase_D12"/>
</dbReference>
<dbReference type="SUPFAM" id="SSF53335">
    <property type="entry name" value="S-adenosyl-L-methionine-dependent methyltransferases"/>
    <property type="match status" value="1"/>
</dbReference>
<name>A0ABM7Y8R5_9PROT</name>
<dbReference type="EMBL" id="AP025637">
    <property type="protein sequence ID" value="BDG74384.1"/>
    <property type="molecule type" value="Genomic_DNA"/>
</dbReference>
<accession>A0ABM7Y8R5</accession>
<dbReference type="Gene3D" id="3.40.50.150">
    <property type="entry name" value="Vaccinia Virus protein VP39"/>
    <property type="match status" value="1"/>
</dbReference>
<evidence type="ECO:0000256" key="2">
    <source>
        <dbReference type="ARBA" id="ARBA00022679"/>
    </source>
</evidence>
<evidence type="ECO:0000313" key="5">
    <source>
        <dbReference type="Proteomes" id="UP000831327"/>
    </source>
</evidence>
<dbReference type="Proteomes" id="UP000831327">
    <property type="component" value="Chromosome"/>
</dbReference>
<reference evidence="4 5" key="1">
    <citation type="journal article" date="2016" name="Microbes Environ.">
        <title>Phylogenetically diverse aerobic anoxygenic phototrophic bacteria isolated from epilithic biofilms in Tama river, Japan.</title>
        <authorList>
            <person name="Hirose S."/>
            <person name="Matsuura K."/>
            <person name="Haruta S."/>
        </authorList>
    </citation>
    <scope>NUCLEOTIDE SEQUENCE [LARGE SCALE GENOMIC DNA]</scope>
    <source>
        <strain evidence="4 5">S08</strain>
    </source>
</reference>
<evidence type="ECO:0000256" key="1">
    <source>
        <dbReference type="ARBA" id="ARBA00022603"/>
    </source>
</evidence>
<keyword evidence="1" id="KW-0489">Methyltransferase</keyword>
<evidence type="ECO:0000256" key="3">
    <source>
        <dbReference type="ARBA" id="ARBA00022691"/>
    </source>
</evidence>
<gene>
    <name evidence="4" type="ORF">Rmf_43130</name>
</gene>
<keyword evidence="2" id="KW-0808">Transferase</keyword>